<dbReference type="FunFam" id="3.30.470.20:FF:000001">
    <property type="entry name" value="Carbamoyl-phosphate synthase large chain"/>
    <property type="match status" value="1"/>
</dbReference>
<feature type="binding site" evidence="17">
    <location>
        <position position="129"/>
    </location>
    <ligand>
        <name>ATP</name>
        <dbReference type="ChEBI" id="CHEBI:30616"/>
        <label>1</label>
    </ligand>
</feature>
<feature type="binding site" evidence="17">
    <location>
        <position position="779"/>
    </location>
    <ligand>
        <name>ATP</name>
        <dbReference type="ChEBI" id="CHEBI:30616"/>
        <label>2</label>
    </ligand>
</feature>
<feature type="binding site" evidence="17">
    <location>
        <position position="834"/>
    </location>
    <ligand>
        <name>Mg(2+)</name>
        <dbReference type="ChEBI" id="CHEBI:18420"/>
        <label>4</label>
    </ligand>
</feature>
<dbReference type="GO" id="GO:0006526">
    <property type="term" value="P:L-arginine biosynthetic process"/>
    <property type="evidence" value="ECO:0007669"/>
    <property type="project" value="UniProtKB-UniRule"/>
</dbReference>
<dbReference type="STRING" id="1123285.SAMN05660235_01743"/>
<dbReference type="HAMAP" id="MF_01210_B">
    <property type="entry name" value="CPSase_L_chain_B"/>
    <property type="match status" value="1"/>
</dbReference>
<comment type="cofactor">
    <cofactor evidence="17">
        <name>Mg(2+)</name>
        <dbReference type="ChEBI" id="CHEBI:18420"/>
    </cofactor>
    <cofactor evidence="17">
        <name>Mn(2+)</name>
        <dbReference type="ChEBI" id="CHEBI:29035"/>
    </cofactor>
    <text evidence="17">Binds 4 Mg(2+) or Mn(2+) ions per subunit.</text>
</comment>
<dbReference type="SMART" id="SM00851">
    <property type="entry name" value="MGS"/>
    <property type="match status" value="1"/>
</dbReference>
<feature type="region of interest" description="Carbamoyl phosphate synthetic domain" evidence="17">
    <location>
        <begin position="547"/>
        <end position="929"/>
    </location>
</feature>
<feature type="binding site" evidence="17">
    <location>
        <position position="215"/>
    </location>
    <ligand>
        <name>ATP</name>
        <dbReference type="ChEBI" id="CHEBI:30616"/>
        <label>1</label>
    </ligand>
</feature>
<dbReference type="PANTHER" id="PTHR11405:SF53">
    <property type="entry name" value="CARBAMOYL-PHOSPHATE SYNTHASE [AMMONIA], MITOCHONDRIAL"/>
    <property type="match status" value="1"/>
</dbReference>
<feature type="binding site" evidence="17">
    <location>
        <position position="748"/>
    </location>
    <ligand>
        <name>ATP</name>
        <dbReference type="ChEBI" id="CHEBI:30616"/>
        <label>2</label>
    </ligand>
</feature>
<dbReference type="FunFam" id="1.10.1030.10:FF:000002">
    <property type="entry name" value="Carbamoyl-phosphate synthase large chain"/>
    <property type="match status" value="1"/>
</dbReference>
<feature type="binding site" evidence="17">
    <location>
        <position position="298"/>
    </location>
    <ligand>
        <name>Mn(2+)</name>
        <dbReference type="ChEBI" id="CHEBI:29035"/>
        <label>1</label>
    </ligand>
</feature>
<comment type="function">
    <text evidence="16">Small subunit of the glutamine-dependent carbamoyl phosphate synthetase (CPSase). CPSase catalyzes the formation of carbamoyl phosphate from the ammonia moiety of glutamine, carbonate, and phosphate donated by ATP, constituting the first step of the biosynthetic pathway leading to pyrimidine nucleotides. The large subunit (synthetase) binds the substrates ammonia (free or transferred from glutamine from the small subunit), hydrogencarbonate and ATP and carries out an ATP-coupled ligase reaction, activating hydrogencarbonate by forming carboxy phosphate which reacts with ammonia to form carbamoyl phosphate.</text>
</comment>
<comment type="function">
    <text evidence="17">Large subunit of the glutamine-dependent carbamoyl phosphate synthetase (CPSase). CPSase catalyzes the formation of carbamoyl phosphate from the ammonia moiety of glutamine, carbonate, and phosphate donated by ATP, constituting the first step of 2 biosynthetic pathways, one leading to arginine and/or urea and the other to pyrimidine nucleotides. The large subunit (synthetase) binds the substrates ammonia (free or transferred from glutamine from the small subunit), hydrogencarbonate and ATP and carries out an ATP-coupled ligase reaction, activating hydrogencarbonate by forming carboxy phosphate which reacts with ammonia to form carbamoyl phosphate.</text>
</comment>
<dbReference type="InterPro" id="IPR036897">
    <property type="entry name" value="CarbamoylP_synth_lsu_oligo_sf"/>
</dbReference>
<dbReference type="InterPro" id="IPR005480">
    <property type="entry name" value="CPSase_lsu_oligo"/>
</dbReference>
<feature type="binding site" evidence="17">
    <location>
        <position position="300"/>
    </location>
    <ligand>
        <name>Mg(2+)</name>
        <dbReference type="ChEBI" id="CHEBI:18420"/>
        <label>2</label>
    </ligand>
</feature>
<dbReference type="NCBIfam" id="NF003671">
    <property type="entry name" value="PRK05294.1"/>
    <property type="match status" value="1"/>
</dbReference>
<feature type="binding site" evidence="17">
    <location>
        <position position="243"/>
    </location>
    <ligand>
        <name>ATP</name>
        <dbReference type="ChEBI" id="CHEBI:30616"/>
        <label>1</label>
    </ligand>
</feature>
<comment type="caution">
    <text evidence="17">Lacks conserved residue(s) required for the propagation of feature annotation.</text>
</comment>
<keyword evidence="6 17" id="KW-0028">Amino-acid biosynthesis</keyword>
<feature type="binding site" evidence="17">
    <location>
        <position position="298"/>
    </location>
    <ligand>
        <name>ATP</name>
        <dbReference type="ChEBI" id="CHEBI:30616"/>
        <label>1</label>
    </ligand>
</feature>
<dbReference type="NCBIfam" id="NF009455">
    <property type="entry name" value="PRK12815.1"/>
    <property type="match status" value="1"/>
</dbReference>
<feature type="binding site" evidence="17">
    <location>
        <position position="241"/>
    </location>
    <ligand>
        <name>ATP</name>
        <dbReference type="ChEBI" id="CHEBI:30616"/>
        <label>1</label>
    </ligand>
</feature>
<feature type="binding site" evidence="17">
    <location>
        <position position="169"/>
    </location>
    <ligand>
        <name>ATP</name>
        <dbReference type="ChEBI" id="CHEBI:30616"/>
        <label>1</label>
    </ligand>
</feature>
<feature type="binding site" evidence="17">
    <location>
        <position position="777"/>
    </location>
    <ligand>
        <name>ATP</name>
        <dbReference type="ChEBI" id="CHEBI:30616"/>
        <label>2</label>
    </ligand>
</feature>
<dbReference type="PROSITE" id="PS00867">
    <property type="entry name" value="CPSASE_2"/>
    <property type="match status" value="2"/>
</dbReference>
<dbReference type="GO" id="GO:0004087">
    <property type="term" value="F:carbamoyl-phosphate synthase (ammonia) activity"/>
    <property type="evidence" value="ECO:0007669"/>
    <property type="project" value="UniProtKB-EC"/>
</dbReference>
<evidence type="ECO:0000256" key="8">
    <source>
        <dbReference type="ARBA" id="ARBA00022737"/>
    </source>
</evidence>
<evidence type="ECO:0000313" key="20">
    <source>
        <dbReference type="EMBL" id="SDF48243.1"/>
    </source>
</evidence>
<keyword evidence="8 17" id="KW-0677">Repeat</keyword>
<dbReference type="InterPro" id="IPR011607">
    <property type="entry name" value="MGS-like_dom"/>
</dbReference>
<comment type="pathway">
    <text evidence="17">Pyrimidine metabolism; UMP biosynthesis via de novo pathway; (S)-dihydroorotate from bicarbonate: step 1/3.</text>
</comment>
<dbReference type="PRINTS" id="PR00098">
    <property type="entry name" value="CPSASE"/>
</dbReference>
<feature type="region of interest" description="Allosteric domain" evidence="17">
    <location>
        <begin position="930"/>
        <end position="1073"/>
    </location>
</feature>
<feature type="binding site" evidence="17">
    <location>
        <position position="284"/>
    </location>
    <ligand>
        <name>Mg(2+)</name>
        <dbReference type="ChEBI" id="CHEBI:18420"/>
        <label>1</label>
    </ligand>
</feature>
<feature type="binding site" evidence="17">
    <location>
        <position position="820"/>
    </location>
    <ligand>
        <name>Mn(2+)</name>
        <dbReference type="ChEBI" id="CHEBI:29035"/>
        <label>3</label>
    </ligand>
</feature>
<evidence type="ECO:0000313" key="21">
    <source>
        <dbReference type="Proteomes" id="UP000243333"/>
    </source>
</evidence>
<dbReference type="AlphaFoldDB" id="A0A1G7LFL3"/>
<dbReference type="GO" id="GO:0044205">
    <property type="term" value="P:'de novo' UMP biosynthetic process"/>
    <property type="evidence" value="ECO:0007669"/>
    <property type="project" value="UniProtKB-UniRule"/>
</dbReference>
<dbReference type="GO" id="GO:0004088">
    <property type="term" value="F:carbamoyl-phosphate synthase (glutamine-hydrolyzing) activity"/>
    <property type="evidence" value="ECO:0007669"/>
    <property type="project" value="UniProtKB-UniRule"/>
</dbReference>
<dbReference type="Pfam" id="PF02787">
    <property type="entry name" value="CPSase_L_D3"/>
    <property type="match status" value="1"/>
</dbReference>
<accession>A0A1G7LFL3</accession>
<feature type="binding site" evidence="17">
    <location>
        <position position="834"/>
    </location>
    <ligand>
        <name>Mn(2+)</name>
        <dbReference type="ChEBI" id="CHEBI:29035"/>
        <label>4</label>
    </ligand>
</feature>
<dbReference type="Gene3D" id="3.40.50.20">
    <property type="match status" value="2"/>
</dbReference>
<dbReference type="SUPFAM" id="SSF56059">
    <property type="entry name" value="Glutathione synthetase ATP-binding domain-like"/>
    <property type="match status" value="2"/>
</dbReference>
<dbReference type="InterPro" id="IPR006275">
    <property type="entry name" value="CPSase_lsu"/>
</dbReference>
<feature type="binding site" evidence="17">
    <location>
        <position position="176"/>
    </location>
    <ligand>
        <name>ATP</name>
        <dbReference type="ChEBI" id="CHEBI:30616"/>
        <label>1</label>
    </ligand>
</feature>
<dbReference type="SUPFAM" id="SSF48108">
    <property type="entry name" value="Carbamoyl phosphate synthetase, large subunit connection domain"/>
    <property type="match status" value="1"/>
</dbReference>
<feature type="binding site" evidence="17">
    <location>
        <position position="298"/>
    </location>
    <ligand>
        <name>Mg(2+)</name>
        <dbReference type="ChEBI" id="CHEBI:18420"/>
        <label>1</label>
    </ligand>
</feature>
<evidence type="ECO:0000256" key="5">
    <source>
        <dbReference type="ARBA" id="ARBA00022598"/>
    </source>
</evidence>
<dbReference type="NCBIfam" id="TIGR01369">
    <property type="entry name" value="CPSaseII_lrg"/>
    <property type="match status" value="1"/>
</dbReference>
<feature type="binding site" evidence="17">
    <location>
        <position position="210"/>
    </location>
    <ligand>
        <name>ATP</name>
        <dbReference type="ChEBI" id="CHEBI:30616"/>
        <label>1</label>
    </ligand>
</feature>
<dbReference type="RefSeq" id="WP_093689997.1">
    <property type="nucleotide sequence ID" value="NZ_FNBU01000012.1"/>
</dbReference>
<dbReference type="Proteomes" id="UP000243333">
    <property type="component" value="Unassembled WGS sequence"/>
</dbReference>
<dbReference type="FunFam" id="3.30.1490.20:FF:000001">
    <property type="entry name" value="Carbamoyl-phosphate synthase large chain"/>
    <property type="match status" value="1"/>
</dbReference>
<evidence type="ECO:0000256" key="13">
    <source>
        <dbReference type="ARBA" id="ARBA00023211"/>
    </source>
</evidence>
<comment type="similarity">
    <text evidence="3 17">Belongs to the CarB family.</text>
</comment>
<feature type="binding site" evidence="17">
    <location>
        <position position="820"/>
    </location>
    <ligand>
        <name>Mg(2+)</name>
        <dbReference type="ChEBI" id="CHEBI:18420"/>
        <label>3</label>
    </ligand>
</feature>
<comment type="catalytic activity">
    <reaction evidence="14 17">
        <text>hydrogencarbonate + NH4(+) + 2 ATP = carbamoyl phosphate + 2 ADP + phosphate + 2 H(+)</text>
        <dbReference type="Rhea" id="RHEA:18029"/>
        <dbReference type="ChEBI" id="CHEBI:15378"/>
        <dbReference type="ChEBI" id="CHEBI:17544"/>
        <dbReference type="ChEBI" id="CHEBI:28938"/>
        <dbReference type="ChEBI" id="CHEBI:30616"/>
        <dbReference type="ChEBI" id="CHEBI:43474"/>
        <dbReference type="ChEBI" id="CHEBI:58228"/>
        <dbReference type="ChEBI" id="CHEBI:456216"/>
        <dbReference type="EC" id="6.3.4.16"/>
    </reaction>
</comment>
<dbReference type="Pfam" id="PF02142">
    <property type="entry name" value="MGS"/>
    <property type="match status" value="1"/>
</dbReference>
<feature type="binding site" evidence="17">
    <location>
        <position position="746"/>
    </location>
    <ligand>
        <name>ATP</name>
        <dbReference type="ChEBI" id="CHEBI:30616"/>
        <label>2</label>
    </ligand>
</feature>
<dbReference type="Gene3D" id="3.30.470.20">
    <property type="entry name" value="ATP-grasp fold, B domain"/>
    <property type="match status" value="2"/>
</dbReference>
<feature type="binding site" evidence="17">
    <location>
        <position position="707"/>
    </location>
    <ligand>
        <name>ATP</name>
        <dbReference type="ChEBI" id="CHEBI:30616"/>
        <label>2</label>
    </ligand>
</feature>
<dbReference type="InterPro" id="IPR058047">
    <property type="entry name" value="CPSase_preATP-grasp"/>
</dbReference>
<dbReference type="PROSITE" id="PS50975">
    <property type="entry name" value="ATP_GRASP"/>
    <property type="match status" value="2"/>
</dbReference>
<reference evidence="21" key="1">
    <citation type="submission" date="2016-10" db="EMBL/GenBank/DDBJ databases">
        <authorList>
            <person name="Varghese N."/>
            <person name="Submissions S."/>
        </authorList>
    </citation>
    <scope>NUCLEOTIDE SEQUENCE [LARGE SCALE GENOMIC DNA]</scope>
    <source>
        <strain evidence="21">DSM 23256</strain>
    </source>
</reference>
<feature type="binding site" evidence="17">
    <location>
        <position position="298"/>
    </location>
    <ligand>
        <name>Mg(2+)</name>
        <dbReference type="ChEBI" id="CHEBI:18420"/>
        <label>2</label>
    </ligand>
</feature>
<comment type="domain">
    <text evidence="17">The large subunit is composed of 2 ATP-grasp domains that are involved in binding the 2 ATP molecules needed for carbamoyl phosphate synthesis. The N-terminal ATP-grasp domain (referred to as the carboxyphosphate synthetic component) catalyzes the ATP-dependent phosphorylation of hydrogencarbonate to carboxyphosphate and the subsequent nucleophilic attack by ammonia to form a carbamate intermediate. The C-terminal ATP-grasp domain (referred to as the carbamoyl phosphate synthetic component) then catalyzes the phosphorylation of carbamate with the second ATP to form the end product carbamoyl phosphate. The reactive and unstable enzyme intermediates are sequentially channeled from one active site to the next through the interior of the protein over a distance of at least 96 A.</text>
</comment>
<feature type="binding site" evidence="17">
    <location>
        <position position="752"/>
    </location>
    <ligand>
        <name>ATP</name>
        <dbReference type="ChEBI" id="CHEBI:30616"/>
        <label>2</label>
    </ligand>
</feature>
<evidence type="ECO:0000256" key="12">
    <source>
        <dbReference type="ARBA" id="ARBA00022975"/>
    </source>
</evidence>
<dbReference type="InterPro" id="IPR036914">
    <property type="entry name" value="MGS-like_dom_sf"/>
</dbReference>
<feature type="binding site" evidence="17">
    <location>
        <position position="832"/>
    </location>
    <ligand>
        <name>ATP</name>
        <dbReference type="ChEBI" id="CHEBI:30616"/>
        <label>2</label>
    </ligand>
</feature>
<evidence type="ECO:0000259" key="19">
    <source>
        <dbReference type="PROSITE" id="PS51855"/>
    </source>
</evidence>
<evidence type="ECO:0000256" key="15">
    <source>
        <dbReference type="ARBA" id="ARBA00048816"/>
    </source>
</evidence>
<evidence type="ECO:0000256" key="3">
    <source>
        <dbReference type="ARBA" id="ARBA00009799"/>
    </source>
</evidence>
<dbReference type="FunFam" id="3.40.50.20:FF:000002">
    <property type="entry name" value="Carbamoyl-phosphate synthase large chain"/>
    <property type="match status" value="1"/>
</dbReference>
<dbReference type="InterPro" id="IPR016185">
    <property type="entry name" value="PreATP-grasp_dom_sf"/>
</dbReference>
<keyword evidence="11" id="KW-0460">Magnesium</keyword>
<protein>
    <recommendedName>
        <fullName evidence="17">Carbamoyl phosphate synthase large chain</fullName>
        <ecNumber evidence="17">6.3.4.16</ecNumber>
        <ecNumber evidence="17">6.3.5.5</ecNumber>
    </recommendedName>
    <alternativeName>
        <fullName evidence="17">Carbamoyl phosphate synthetase ammonia chain</fullName>
    </alternativeName>
</protein>
<feature type="domain" description="ATP-grasp" evidence="18">
    <location>
        <begin position="671"/>
        <end position="861"/>
    </location>
</feature>
<feature type="binding site" evidence="17">
    <location>
        <position position="778"/>
    </location>
    <ligand>
        <name>ATP</name>
        <dbReference type="ChEBI" id="CHEBI:30616"/>
        <label>2</label>
    </ligand>
</feature>
<keyword evidence="5 17" id="KW-0436">Ligase</keyword>
<keyword evidence="10 17" id="KW-0067">ATP-binding</keyword>
<feature type="binding site" evidence="17">
    <location>
        <position position="780"/>
    </location>
    <ligand>
        <name>ATP</name>
        <dbReference type="ChEBI" id="CHEBI:30616"/>
        <label>2</label>
    </ligand>
</feature>
<dbReference type="UniPathway" id="UPA00068">
    <property type="reaction ID" value="UER00171"/>
</dbReference>
<comment type="catalytic activity">
    <reaction evidence="15 17">
        <text>hydrogencarbonate + L-glutamine + 2 ATP + H2O = carbamoyl phosphate + L-glutamate + 2 ADP + phosphate + 2 H(+)</text>
        <dbReference type="Rhea" id="RHEA:18633"/>
        <dbReference type="ChEBI" id="CHEBI:15377"/>
        <dbReference type="ChEBI" id="CHEBI:15378"/>
        <dbReference type="ChEBI" id="CHEBI:17544"/>
        <dbReference type="ChEBI" id="CHEBI:29985"/>
        <dbReference type="ChEBI" id="CHEBI:30616"/>
        <dbReference type="ChEBI" id="CHEBI:43474"/>
        <dbReference type="ChEBI" id="CHEBI:58228"/>
        <dbReference type="ChEBI" id="CHEBI:58359"/>
        <dbReference type="ChEBI" id="CHEBI:456216"/>
        <dbReference type="EC" id="6.3.5.5"/>
    </reaction>
</comment>
<evidence type="ECO:0000256" key="1">
    <source>
        <dbReference type="ARBA" id="ARBA00001936"/>
    </source>
</evidence>
<dbReference type="InterPro" id="IPR011761">
    <property type="entry name" value="ATP-grasp"/>
</dbReference>
<evidence type="ECO:0000256" key="16">
    <source>
        <dbReference type="ARBA" id="ARBA00060037"/>
    </source>
</evidence>
<evidence type="ECO:0000256" key="11">
    <source>
        <dbReference type="ARBA" id="ARBA00022842"/>
    </source>
</evidence>
<dbReference type="GO" id="GO:0006541">
    <property type="term" value="P:glutamine metabolic process"/>
    <property type="evidence" value="ECO:0007669"/>
    <property type="project" value="TreeGrafter"/>
</dbReference>
<organism evidence="20 21">
    <name type="scientific">Sporolituus thermophilus DSM 23256</name>
    <dbReference type="NCBI Taxonomy" id="1123285"/>
    <lineage>
        <taxon>Bacteria</taxon>
        <taxon>Bacillati</taxon>
        <taxon>Bacillota</taxon>
        <taxon>Negativicutes</taxon>
        <taxon>Selenomonadales</taxon>
        <taxon>Sporomusaceae</taxon>
        <taxon>Sporolituus</taxon>
    </lineage>
</organism>
<dbReference type="SUPFAM" id="SSF52335">
    <property type="entry name" value="Methylglyoxal synthase-like"/>
    <property type="match status" value="1"/>
</dbReference>
<evidence type="ECO:0000256" key="9">
    <source>
        <dbReference type="ARBA" id="ARBA00022741"/>
    </source>
</evidence>
<keyword evidence="13" id="KW-0464">Manganese</keyword>
<evidence type="ECO:0000259" key="18">
    <source>
        <dbReference type="PROSITE" id="PS50975"/>
    </source>
</evidence>
<comment type="cofactor">
    <cofactor evidence="1">
        <name>Mn(2+)</name>
        <dbReference type="ChEBI" id="CHEBI:29035"/>
    </cofactor>
</comment>
<sequence>MPKKAELQKVMVIGSGPIVIGQAAEFDYAGTQACRALKEEGLKVVLINSNPATIMTDDNIADRVYIEPLTPDFIEEIIAKERPDGLLPTLGGQVGLNLAVTAAERGVLERYGVKLLGTPLAAIKKAEDRELFRATMQQIGQPVPESIIVETLAEALHFAKNIGYPLIVRPAYTLGGTGGGIVHNDAELSEVVARGLKHSLIGQVLLERSLAGWKEIEYEVMRDGADNCIVVCNMENVDPVGIHTGDSIVVAPSQTLSDEEYQMLRSAALAIIRALGIEGGCNVQFALDPHSSRYYVIEVNPRVSRSSALASKATGYPIAKVASKIAIGYRLDEIPNAVTGKTMACFEPALDYVVVKFPRWPFDKFSYADRLLGTQMKATGEVMAIDRSFEAALLKAVRSLEIGLHGLNVAKFACLSTTEIREKLHSASDERLFLVAEALRRGVSIDEIHAITAIDRFFLAKIMNLVLMEQKLRQEKLSPRLLAAAKRMGFADQTIAAITEKCPSAIRKLRQEEGIIPCYKMVDTCAAEFEAVTPYFYSTYAQEDEAPPGSRRKVAVLGSGPIRIGQGIEFDYCSVHSVWALREMGVETVIINNNPETVSTDFDTADRLYFEPLTPEDVLHVVEKEQPDGIIVQFGGQTAINLAGPLARAGVPILGTSVESIDCAEDRKKFDALVERLGVPRPAGVSVTNMAEAREKAAVLGYPVVVRPSYVLGGRAMQIVYNENELVEYLTKAVQASTDRPVLIDRYIQGTEVEVDAIADGQDVLIPGIMEHIERAGVHSGDSIAVYPARTLGPGEITRIVDYTQRLALALNVRGLINIQFVIADGQVYILEANPRSSRTVPFLSKVTGIPMVRLATRIAMGETLAGMGYTTGLLPPKPFWAVKAPVFSFAKMQQVDIALGPEMKSTGEVMGIDYHYARALYKAMTAAGLAIPPSGAVLFAIDEQDQAAAVQVAAGFLALGYRLLATPGTDEFFRGQGLRVETVGDGLDSQSRILKLIQDGTISLIINTRLRGQQAVWDGFKIRRIAVEYGIPCLTSMDTVREFLFALASMRERRLVYVLALQDYVGKGDDYV</sequence>
<keyword evidence="12 17" id="KW-0665">Pyrimidine biosynthesis</keyword>
<evidence type="ECO:0000256" key="7">
    <source>
        <dbReference type="ARBA" id="ARBA00022723"/>
    </source>
</evidence>
<dbReference type="HAMAP" id="MF_01210_A">
    <property type="entry name" value="CPSase_L_chain_A"/>
    <property type="match status" value="1"/>
</dbReference>
<dbReference type="FunFam" id="3.30.470.20:FF:000026">
    <property type="entry name" value="Carbamoyl-phosphate synthase large chain"/>
    <property type="match status" value="1"/>
</dbReference>
<gene>
    <name evidence="17" type="primary">carB</name>
    <name evidence="20" type="ORF">SAMN05660235_01743</name>
</gene>
<feature type="binding site" evidence="17">
    <location>
        <position position="208"/>
    </location>
    <ligand>
        <name>ATP</name>
        <dbReference type="ChEBI" id="CHEBI:30616"/>
        <label>1</label>
    </ligand>
</feature>
<dbReference type="PROSITE" id="PS00866">
    <property type="entry name" value="CPSASE_1"/>
    <property type="match status" value="2"/>
</dbReference>
<dbReference type="SUPFAM" id="SSF52440">
    <property type="entry name" value="PreATP-grasp domain"/>
    <property type="match status" value="2"/>
</dbReference>
<dbReference type="InterPro" id="IPR005483">
    <property type="entry name" value="CPSase_dom"/>
</dbReference>
<dbReference type="Pfam" id="PF02786">
    <property type="entry name" value="CPSase_L_D2"/>
    <property type="match status" value="2"/>
</dbReference>
<feature type="binding site" evidence="17">
    <location>
        <position position="298"/>
    </location>
    <ligand>
        <name>Mn(2+)</name>
        <dbReference type="ChEBI" id="CHEBI:29035"/>
        <label>2</label>
    </ligand>
</feature>
<keyword evidence="9 17" id="KW-0547">Nucleotide-binding</keyword>
<feature type="domain" description="MGS-like" evidence="19">
    <location>
        <begin position="930"/>
        <end position="1073"/>
    </location>
</feature>
<evidence type="ECO:0000256" key="17">
    <source>
        <dbReference type="HAMAP-Rule" id="MF_01210"/>
    </source>
</evidence>
<dbReference type="EC" id="6.3.4.16" evidence="17"/>
<proteinExistence type="inferred from homology"/>
<evidence type="ECO:0000256" key="4">
    <source>
        <dbReference type="ARBA" id="ARBA00022571"/>
    </source>
</evidence>
<dbReference type="Pfam" id="PF25596">
    <property type="entry name" value="CPSase_L_D1"/>
    <property type="match status" value="2"/>
</dbReference>
<dbReference type="EMBL" id="FNBU01000012">
    <property type="protein sequence ID" value="SDF48243.1"/>
    <property type="molecule type" value="Genomic_DNA"/>
</dbReference>
<evidence type="ECO:0000256" key="14">
    <source>
        <dbReference type="ARBA" id="ARBA00047359"/>
    </source>
</evidence>
<dbReference type="Gene3D" id="1.10.1030.10">
    <property type="entry name" value="Carbamoyl-phosphate synthetase, large subunit oligomerisation domain"/>
    <property type="match status" value="1"/>
</dbReference>
<feature type="binding site" evidence="17">
    <location>
        <position position="832"/>
    </location>
    <ligand>
        <name>Mg(2+)</name>
        <dbReference type="ChEBI" id="CHEBI:18420"/>
        <label>3</label>
    </ligand>
</feature>
<dbReference type="FunFam" id="3.40.50.20:FF:000001">
    <property type="entry name" value="Carbamoyl-phosphate synthase large chain"/>
    <property type="match status" value="1"/>
</dbReference>
<dbReference type="GO" id="GO:0005737">
    <property type="term" value="C:cytoplasm"/>
    <property type="evidence" value="ECO:0007669"/>
    <property type="project" value="TreeGrafter"/>
</dbReference>
<keyword evidence="4 17" id="KW-0055">Arginine biosynthesis</keyword>
<dbReference type="UniPathway" id="UPA00070">
    <property type="reaction ID" value="UER00115"/>
</dbReference>
<dbReference type="PROSITE" id="PS51855">
    <property type="entry name" value="MGS"/>
    <property type="match status" value="1"/>
</dbReference>
<evidence type="ECO:0000256" key="10">
    <source>
        <dbReference type="ARBA" id="ARBA00022840"/>
    </source>
</evidence>
<feature type="domain" description="ATP-grasp" evidence="18">
    <location>
        <begin position="133"/>
        <end position="327"/>
    </location>
</feature>
<keyword evidence="21" id="KW-1185">Reference proteome</keyword>
<dbReference type="InterPro" id="IPR005479">
    <property type="entry name" value="CPAse_ATP-bd"/>
</dbReference>
<dbReference type="PANTHER" id="PTHR11405">
    <property type="entry name" value="CARBAMOYLTRANSFERASE FAMILY MEMBER"/>
    <property type="match status" value="1"/>
</dbReference>
<feature type="binding site" evidence="17">
    <location>
        <position position="832"/>
    </location>
    <ligand>
        <name>Mn(2+)</name>
        <dbReference type="ChEBI" id="CHEBI:29035"/>
        <label>4</label>
    </ligand>
</feature>
<evidence type="ECO:0000256" key="6">
    <source>
        <dbReference type="ARBA" id="ARBA00022605"/>
    </source>
</evidence>
<dbReference type="OrthoDB" id="9804197at2"/>
<evidence type="ECO:0000256" key="2">
    <source>
        <dbReference type="ARBA" id="ARBA00005077"/>
    </source>
</evidence>
<keyword evidence="7" id="KW-0479">Metal-binding</keyword>
<feature type="binding site" evidence="17">
    <location>
        <position position="242"/>
    </location>
    <ligand>
        <name>ATP</name>
        <dbReference type="ChEBI" id="CHEBI:30616"/>
        <label>1</label>
    </ligand>
</feature>
<dbReference type="Gene3D" id="3.40.50.1380">
    <property type="entry name" value="Methylglyoxal synthase-like domain"/>
    <property type="match status" value="1"/>
</dbReference>
<dbReference type="GO" id="GO:0005524">
    <property type="term" value="F:ATP binding"/>
    <property type="evidence" value="ECO:0007669"/>
    <property type="project" value="UniProtKB-UniRule"/>
</dbReference>
<feature type="binding site" evidence="17">
    <location>
        <position position="300"/>
    </location>
    <ligand>
        <name>Mn(2+)</name>
        <dbReference type="ChEBI" id="CHEBI:29035"/>
        <label>2</label>
    </ligand>
</feature>
<comment type="subunit">
    <text evidence="17">Composed of two chains; the small (or glutamine) chain promotes the hydrolysis of glutamine to ammonia, which is used by the large (or ammonia) chain to synthesize carbamoyl phosphate. Tetramer of heterodimers (alpha,beta)4.</text>
</comment>
<feature type="region of interest" description="Carboxyphosphate synthetic domain" evidence="17">
    <location>
        <begin position="1"/>
        <end position="401"/>
    </location>
</feature>
<feature type="binding site" evidence="17">
    <location>
        <position position="832"/>
    </location>
    <ligand>
        <name>Mn(2+)</name>
        <dbReference type="ChEBI" id="CHEBI:29035"/>
        <label>3</label>
    </ligand>
</feature>
<feature type="binding site" evidence="17">
    <location>
        <position position="832"/>
    </location>
    <ligand>
        <name>Mg(2+)</name>
        <dbReference type="ChEBI" id="CHEBI:18420"/>
        <label>4</label>
    </ligand>
</feature>
<feature type="binding site" evidence="17">
    <location>
        <position position="175"/>
    </location>
    <ligand>
        <name>ATP</name>
        <dbReference type="ChEBI" id="CHEBI:30616"/>
        <label>1</label>
    </ligand>
</feature>
<feature type="binding site" evidence="17">
    <location>
        <position position="284"/>
    </location>
    <ligand>
        <name>Mn(2+)</name>
        <dbReference type="ChEBI" id="CHEBI:29035"/>
        <label>1</label>
    </ligand>
</feature>
<dbReference type="SMART" id="SM01096">
    <property type="entry name" value="CPSase_L_D3"/>
    <property type="match status" value="1"/>
</dbReference>
<comment type="pathway">
    <text evidence="2 17">Amino-acid biosynthesis; L-arginine biosynthesis; carbamoyl phosphate from bicarbonate: step 1/1.</text>
</comment>
<dbReference type="GO" id="GO:0046872">
    <property type="term" value="F:metal ion binding"/>
    <property type="evidence" value="ECO:0007669"/>
    <property type="project" value="UniProtKB-KW"/>
</dbReference>
<feature type="binding site" evidence="17">
    <location>
        <position position="284"/>
    </location>
    <ligand>
        <name>ATP</name>
        <dbReference type="ChEBI" id="CHEBI:30616"/>
        <label>1</label>
    </ligand>
</feature>
<name>A0A1G7LFL3_9FIRM</name>
<dbReference type="EC" id="6.3.5.5" evidence="17"/>
<feature type="binding site" evidence="17">
    <location>
        <position position="820"/>
    </location>
    <ligand>
        <name>ATP</name>
        <dbReference type="ChEBI" id="CHEBI:30616"/>
        <label>2</label>
    </ligand>
</feature>